<dbReference type="PRINTS" id="PR01006">
    <property type="entry name" value="FLGHOOKFLIE"/>
</dbReference>
<dbReference type="Proteomes" id="UP001501671">
    <property type="component" value="Unassembled WGS sequence"/>
</dbReference>
<reference evidence="7" key="1">
    <citation type="journal article" date="2019" name="Int. J. Syst. Evol. Microbiol.">
        <title>The Global Catalogue of Microorganisms (GCM) 10K type strain sequencing project: providing services to taxonomists for standard genome sequencing and annotation.</title>
        <authorList>
            <consortium name="The Broad Institute Genomics Platform"/>
            <consortium name="The Broad Institute Genome Sequencing Center for Infectious Disease"/>
            <person name="Wu L."/>
            <person name="Ma J."/>
        </authorList>
    </citation>
    <scope>NUCLEOTIDE SEQUENCE [LARGE SCALE GENOMIC DNA]</scope>
    <source>
        <strain evidence="7">JCM 17666</strain>
    </source>
</reference>
<dbReference type="RefSeq" id="WP_345252118.1">
    <property type="nucleotide sequence ID" value="NZ_BAABFO010000033.1"/>
</dbReference>
<gene>
    <name evidence="4" type="primary">fliE</name>
    <name evidence="6" type="ORF">GCM10023144_44320</name>
</gene>
<keyword evidence="3 4" id="KW-0975">Bacterial flagellum</keyword>
<comment type="caution">
    <text evidence="6">The sequence shown here is derived from an EMBL/GenBank/DDBJ whole genome shotgun (WGS) entry which is preliminary data.</text>
</comment>
<evidence type="ECO:0000256" key="4">
    <source>
        <dbReference type="HAMAP-Rule" id="MF_00724"/>
    </source>
</evidence>
<evidence type="ECO:0000313" key="7">
    <source>
        <dbReference type="Proteomes" id="UP001501671"/>
    </source>
</evidence>
<evidence type="ECO:0000256" key="5">
    <source>
        <dbReference type="NCBIfam" id="TIGR00205"/>
    </source>
</evidence>
<proteinExistence type="inferred from homology"/>
<accession>A0ABP8HPQ8</accession>
<comment type="similarity">
    <text evidence="2 4">Belongs to the FliE family.</text>
</comment>
<organism evidence="6 7">
    <name type="scientific">Pigmentiphaga soli</name>
    <dbReference type="NCBI Taxonomy" id="1007095"/>
    <lineage>
        <taxon>Bacteria</taxon>
        <taxon>Pseudomonadati</taxon>
        <taxon>Pseudomonadota</taxon>
        <taxon>Betaproteobacteria</taxon>
        <taxon>Burkholderiales</taxon>
        <taxon>Alcaligenaceae</taxon>
        <taxon>Pigmentiphaga</taxon>
    </lineage>
</organism>
<dbReference type="PANTHER" id="PTHR34653">
    <property type="match status" value="1"/>
</dbReference>
<keyword evidence="7" id="KW-1185">Reference proteome</keyword>
<dbReference type="PANTHER" id="PTHR34653:SF1">
    <property type="entry name" value="FLAGELLAR HOOK-BASAL BODY COMPLEX PROTEIN FLIE"/>
    <property type="match status" value="1"/>
</dbReference>
<sequence length="111" mass="11585">MERIPDALQPLAADAPGMARAARMLAQPHAAPGASAPAAGFADMLGDAVKSVQQAQGEAASLQQAYQMGVPEVGLEQTMIAMNQASLSFQMLAQARNRVVSAYTDIMNMPV</sequence>
<name>A0ABP8HPQ8_9BURK</name>
<dbReference type="Pfam" id="PF02049">
    <property type="entry name" value="FliE"/>
    <property type="match status" value="1"/>
</dbReference>
<dbReference type="EMBL" id="BAABFO010000033">
    <property type="protein sequence ID" value="GAA4342360.1"/>
    <property type="molecule type" value="Genomic_DNA"/>
</dbReference>
<evidence type="ECO:0000313" key="6">
    <source>
        <dbReference type="EMBL" id="GAA4342360.1"/>
    </source>
</evidence>
<dbReference type="InterPro" id="IPR001624">
    <property type="entry name" value="FliE"/>
</dbReference>
<dbReference type="NCBIfam" id="TIGR00205">
    <property type="entry name" value="fliE"/>
    <property type="match status" value="1"/>
</dbReference>
<evidence type="ECO:0000256" key="2">
    <source>
        <dbReference type="ARBA" id="ARBA00009272"/>
    </source>
</evidence>
<protein>
    <recommendedName>
        <fullName evidence="4 5">Flagellar hook-basal body complex protein FliE</fullName>
    </recommendedName>
</protein>
<dbReference type="HAMAP" id="MF_00724">
    <property type="entry name" value="FliE"/>
    <property type="match status" value="1"/>
</dbReference>
<comment type="subcellular location">
    <subcellularLocation>
        <location evidence="1 4">Bacterial flagellum basal body</location>
    </subcellularLocation>
</comment>
<evidence type="ECO:0000256" key="1">
    <source>
        <dbReference type="ARBA" id="ARBA00004117"/>
    </source>
</evidence>
<evidence type="ECO:0000256" key="3">
    <source>
        <dbReference type="ARBA" id="ARBA00023143"/>
    </source>
</evidence>